<evidence type="ECO:0000313" key="1">
    <source>
        <dbReference type="EMBL" id="SCY38763.1"/>
    </source>
</evidence>
<sequence>MITLKETRFSNQGQTIVYDYNIDASFQKYFKKAAPFFVTYDRDVSAVPVAIAVIPFLANIMPIAWFVGFDVYVDELDATFYDSLQNLKAEFSKHFPAIKPANVHAKRLVTHEITQDERAILFSGGLDSFESVTRNLDFNPYLVSVLGADIDISDTKRWADFQRFNREEKIINDDRLCYVTSNLQKFYSYEVDLLVDVGWWGKIQHGMALISLIAPLSYLNGIRTILIASSNTGEVSFGWGSTSETDEQMKWANTQVIHDGFEFRRTQKIENIVDFAKRTGHYVKLRVCYAEFREGYNCSVCPKCQRTMLGFILCGENPNDYGFKVPANFYDLILKNFKGNVIMTTGVAYEWRCLQEKARASDHPFVINDQLSDQNNIGTFAALPIADLINKNIDKQVATKKVKYVIISKFPKLFQAYLKIRRKL</sequence>
<name>A0A1G5FHS8_9FLAO</name>
<protein>
    <recommendedName>
        <fullName evidence="3">7-cyano-7-deazaguanine synthase (Queuosine biosynthesis)</fullName>
    </recommendedName>
</protein>
<accession>A0A1G5FHS8</accession>
<dbReference type="OrthoDB" id="2791683at2"/>
<dbReference type="RefSeq" id="WP_091141484.1">
    <property type="nucleotide sequence ID" value="NZ_FMVF01000005.1"/>
</dbReference>
<evidence type="ECO:0000313" key="2">
    <source>
        <dbReference type="Proteomes" id="UP000199354"/>
    </source>
</evidence>
<keyword evidence="2" id="KW-1185">Reference proteome</keyword>
<organism evidence="1 2">
    <name type="scientific">Flavobacterium caeni</name>
    <dbReference type="NCBI Taxonomy" id="490189"/>
    <lineage>
        <taxon>Bacteria</taxon>
        <taxon>Pseudomonadati</taxon>
        <taxon>Bacteroidota</taxon>
        <taxon>Flavobacteriia</taxon>
        <taxon>Flavobacteriales</taxon>
        <taxon>Flavobacteriaceae</taxon>
        <taxon>Flavobacterium</taxon>
    </lineage>
</organism>
<dbReference type="STRING" id="490189.SAMN02927903_01296"/>
<evidence type="ECO:0008006" key="3">
    <source>
        <dbReference type="Google" id="ProtNLM"/>
    </source>
</evidence>
<dbReference type="EMBL" id="FMVF01000005">
    <property type="protein sequence ID" value="SCY38763.1"/>
    <property type="molecule type" value="Genomic_DNA"/>
</dbReference>
<dbReference type="AlphaFoldDB" id="A0A1G5FHS8"/>
<gene>
    <name evidence="1" type="ORF">SAMN02927903_01296</name>
</gene>
<proteinExistence type="predicted"/>
<dbReference type="Proteomes" id="UP000199354">
    <property type="component" value="Unassembled WGS sequence"/>
</dbReference>
<reference evidence="1 2" key="1">
    <citation type="submission" date="2016-10" db="EMBL/GenBank/DDBJ databases">
        <authorList>
            <person name="de Groot N.N."/>
        </authorList>
    </citation>
    <scope>NUCLEOTIDE SEQUENCE [LARGE SCALE GENOMIC DNA]</scope>
    <source>
        <strain evidence="1 2">CGMCC 1.7031</strain>
    </source>
</reference>